<sequence length="123" mass="14388">NTNHTLPQVYTVIAWLCCTIATFEGIESHSTVNRNLAFDSSQNVYEQVSWEFYIRIFNQISYDFESNTEVELRDFRSKLEEEFCIKSQVPITDLEEQVREKKRCLDDVIALGDPRAVSFLKLL</sequence>
<dbReference type="AlphaFoldDB" id="A0A8J2L967"/>
<comment type="caution">
    <text evidence="1">The sequence shown here is derived from an EMBL/GenBank/DDBJ whole genome shotgun (WGS) entry which is preliminary data.</text>
</comment>
<feature type="non-terminal residue" evidence="1">
    <location>
        <position position="1"/>
    </location>
</feature>
<evidence type="ECO:0000313" key="2">
    <source>
        <dbReference type="Proteomes" id="UP000708208"/>
    </source>
</evidence>
<reference evidence="1" key="1">
    <citation type="submission" date="2021-06" db="EMBL/GenBank/DDBJ databases">
        <authorList>
            <person name="Hodson N. C."/>
            <person name="Mongue J. A."/>
            <person name="Jaron S. K."/>
        </authorList>
    </citation>
    <scope>NUCLEOTIDE SEQUENCE</scope>
</reference>
<name>A0A8J2L967_9HEXA</name>
<gene>
    <name evidence="1" type="ORF">AFUS01_LOCUS37576</name>
</gene>
<dbReference type="Proteomes" id="UP000708208">
    <property type="component" value="Unassembled WGS sequence"/>
</dbReference>
<keyword evidence="2" id="KW-1185">Reference proteome</keyword>
<dbReference type="EMBL" id="CAJVCH010544129">
    <property type="protein sequence ID" value="CAG7827598.1"/>
    <property type="molecule type" value="Genomic_DNA"/>
</dbReference>
<evidence type="ECO:0000313" key="1">
    <source>
        <dbReference type="EMBL" id="CAG7827598.1"/>
    </source>
</evidence>
<proteinExistence type="predicted"/>
<organism evidence="1 2">
    <name type="scientific">Allacma fusca</name>
    <dbReference type="NCBI Taxonomy" id="39272"/>
    <lineage>
        <taxon>Eukaryota</taxon>
        <taxon>Metazoa</taxon>
        <taxon>Ecdysozoa</taxon>
        <taxon>Arthropoda</taxon>
        <taxon>Hexapoda</taxon>
        <taxon>Collembola</taxon>
        <taxon>Symphypleona</taxon>
        <taxon>Sminthuridae</taxon>
        <taxon>Allacma</taxon>
    </lineage>
</organism>
<protein>
    <submittedName>
        <fullName evidence="1">Uncharacterized protein</fullName>
    </submittedName>
</protein>
<feature type="non-terminal residue" evidence="1">
    <location>
        <position position="123"/>
    </location>
</feature>
<accession>A0A8J2L967</accession>